<gene>
    <name evidence="1" type="ORF">ACFFVF_01510</name>
</gene>
<sequence>MQNEITRKYKVKDVEMLTAAATIVENAIANKTLLLSKRSTWADPFFNDLKTQIEDITETYLGKDAAKEMREATQVVLSIQAQAQIDLAEFKIQIEQDFKKEPVQKKEILTTLGFVALHKNVQKSDQEALIQLLYQFKNNLTPTLNTEIVAKGIAQATIDRIIGYANTLKQANITQEGKKGGRKVITEEVVVTFNEIYEQVISIAKIAHNFYKTDKTKQELFSFAKVAATINSKAASTTTAKKKP</sequence>
<accession>A0ABV5GIG6</accession>
<dbReference type="RefSeq" id="WP_236456680.1">
    <property type="nucleotide sequence ID" value="NZ_CBCSGE010000025.1"/>
</dbReference>
<organism evidence="1 2">
    <name type="scientific">Flavobacterium jumunjinense</name>
    <dbReference type="NCBI Taxonomy" id="998845"/>
    <lineage>
        <taxon>Bacteria</taxon>
        <taxon>Pseudomonadati</taxon>
        <taxon>Bacteroidota</taxon>
        <taxon>Flavobacteriia</taxon>
        <taxon>Flavobacteriales</taxon>
        <taxon>Flavobacteriaceae</taxon>
        <taxon>Flavobacterium</taxon>
    </lineage>
</organism>
<evidence type="ECO:0000313" key="1">
    <source>
        <dbReference type="EMBL" id="MFB9095179.1"/>
    </source>
</evidence>
<name>A0ABV5GIG6_9FLAO</name>
<evidence type="ECO:0000313" key="2">
    <source>
        <dbReference type="Proteomes" id="UP001589607"/>
    </source>
</evidence>
<dbReference type="Proteomes" id="UP001589607">
    <property type="component" value="Unassembled WGS sequence"/>
</dbReference>
<protein>
    <submittedName>
        <fullName evidence="1">Uncharacterized protein</fullName>
    </submittedName>
</protein>
<dbReference type="EMBL" id="JBHMEY010000003">
    <property type="protein sequence ID" value="MFB9095179.1"/>
    <property type="molecule type" value="Genomic_DNA"/>
</dbReference>
<comment type="caution">
    <text evidence="1">The sequence shown here is derived from an EMBL/GenBank/DDBJ whole genome shotgun (WGS) entry which is preliminary data.</text>
</comment>
<reference evidence="1 2" key="1">
    <citation type="submission" date="2024-09" db="EMBL/GenBank/DDBJ databases">
        <authorList>
            <person name="Sun Q."/>
            <person name="Mori K."/>
        </authorList>
    </citation>
    <scope>NUCLEOTIDE SEQUENCE [LARGE SCALE GENOMIC DNA]</scope>
    <source>
        <strain evidence="1 2">CECT 7955</strain>
    </source>
</reference>
<keyword evidence="2" id="KW-1185">Reference proteome</keyword>
<proteinExistence type="predicted"/>